<dbReference type="InterPro" id="IPR013083">
    <property type="entry name" value="Znf_RING/FYVE/PHD"/>
</dbReference>
<dbReference type="eggNOG" id="KOG1815">
    <property type="taxonomic scope" value="Eukaryota"/>
</dbReference>
<dbReference type="EC" id="2.3.2.31" evidence="6"/>
<keyword evidence="7" id="KW-0808">Transferase</keyword>
<dbReference type="CDD" id="cd20346">
    <property type="entry name" value="BRcat_RBR_ANKIB1"/>
    <property type="match status" value="1"/>
</dbReference>
<evidence type="ECO:0000256" key="1">
    <source>
        <dbReference type="ARBA" id="ARBA00001798"/>
    </source>
</evidence>
<dbReference type="GO" id="GO:0061630">
    <property type="term" value="F:ubiquitin protein ligase activity"/>
    <property type="evidence" value="ECO:0007669"/>
    <property type="project" value="UniProtKB-EC"/>
</dbReference>
<dbReference type="Gene3D" id="1.20.120.1750">
    <property type="match status" value="1"/>
</dbReference>
<evidence type="ECO:0000256" key="9">
    <source>
        <dbReference type="ARBA" id="ARBA00022737"/>
    </source>
</evidence>
<evidence type="ECO:0000256" key="3">
    <source>
        <dbReference type="ARBA" id="ARBA00003976"/>
    </source>
</evidence>
<dbReference type="KEGG" id="mnt:21404105"/>
<evidence type="ECO:0000256" key="6">
    <source>
        <dbReference type="ARBA" id="ARBA00012251"/>
    </source>
</evidence>
<sequence length="534" mass="61780">MEDYVSVDSDDDYDYLYYDDGTEDGGDSDRLEFAETKADADSQSVNVKVITRESLLAAQREDLRKVMDVLSLKEHHARSLLIHYRWDVNQLLSGLVEKGKDKLYAEVGVTILEHRDLVSSNFSSSKAKKSTVLCEICFEKVPTNVATTMDCGHVFCNTCWTKHFIVKIKGGQSRRIRCMAHKCNSICDEEKIRMLVSTRDPILAEKFDRFLLESYIEDNKKVKWCPSTPHCGNALRIDDCNLCEVECACGLKFCFKCSSEAHSPCSCQMWELWSQKCRDESETVNWITVNTKPCPKCLKPVEKNGGCNHVHCICGQHFCWHCGRPDKFHGGYHSCGRYTEDEQKTRNAKRDLQRYMHYYDRYKAHKHSSELESKLQKTMKKKMSELEAREITSKDYSWATEGLNRLFRSRQILSYSYPFAYYMFGDIFGSEMTKQEKVIKQHLFEDQQQQLEAHVERLSSFLEAPFNEYPDNEVITLRMEIINFSTVVDKLCRKLYECIENDLLGCLTRTSQSIAPYMSNGMDKASEVTDCKGL</sequence>
<accession>W9RSZ4</accession>
<dbReference type="UniPathway" id="UPA00143"/>
<comment type="catalytic activity">
    <reaction evidence="1">
        <text>[E2 ubiquitin-conjugating enzyme]-S-ubiquitinyl-L-cysteine + [acceptor protein]-L-lysine = [E2 ubiquitin-conjugating enzyme]-L-cysteine + [acceptor protein]-N(6)-ubiquitinyl-L-lysine.</text>
        <dbReference type="EC" id="2.3.2.31"/>
    </reaction>
</comment>
<keyword evidence="11" id="KW-0833">Ubl conjugation pathway</keyword>
<comment type="similarity">
    <text evidence="5">Belongs to the RBR family. Ariadne subfamily.</text>
</comment>
<evidence type="ECO:0000256" key="7">
    <source>
        <dbReference type="ARBA" id="ARBA00022679"/>
    </source>
</evidence>
<dbReference type="InterPro" id="IPR018957">
    <property type="entry name" value="Znf_C3HC4_RING-type"/>
</dbReference>
<evidence type="ECO:0000256" key="4">
    <source>
        <dbReference type="ARBA" id="ARBA00004906"/>
    </source>
</evidence>
<evidence type="ECO:0000313" key="17">
    <source>
        <dbReference type="Proteomes" id="UP000030645"/>
    </source>
</evidence>
<evidence type="ECO:0000259" key="14">
    <source>
        <dbReference type="PROSITE" id="PS50089"/>
    </source>
</evidence>
<evidence type="ECO:0000256" key="5">
    <source>
        <dbReference type="ARBA" id="ARBA00005884"/>
    </source>
</evidence>
<feature type="domain" description="RING-type" evidence="15">
    <location>
        <begin position="130"/>
        <end position="339"/>
    </location>
</feature>
<dbReference type="InterPro" id="IPR031127">
    <property type="entry name" value="E3_UB_ligase_RBR"/>
</dbReference>
<comment type="pathway">
    <text evidence="4">Protein modification; protein ubiquitination.</text>
</comment>
<dbReference type="InterPro" id="IPR048962">
    <property type="entry name" value="ARIH1-like_UBL"/>
</dbReference>
<dbReference type="Pfam" id="PF01485">
    <property type="entry name" value="IBR"/>
    <property type="match status" value="1"/>
</dbReference>
<evidence type="ECO:0000256" key="10">
    <source>
        <dbReference type="ARBA" id="ARBA00022771"/>
    </source>
</evidence>
<dbReference type="Pfam" id="PF00097">
    <property type="entry name" value="zf-C3HC4"/>
    <property type="match status" value="1"/>
</dbReference>
<dbReference type="PROSITE" id="PS51873">
    <property type="entry name" value="TRIAD"/>
    <property type="match status" value="1"/>
</dbReference>
<keyword evidence="9" id="KW-0677">Repeat</keyword>
<feature type="domain" description="RING-type" evidence="14">
    <location>
        <begin position="134"/>
        <end position="182"/>
    </location>
</feature>
<dbReference type="Gene3D" id="3.30.40.10">
    <property type="entry name" value="Zinc/RING finger domain, C3HC4 (zinc finger)"/>
    <property type="match status" value="1"/>
</dbReference>
<organism evidence="16 17">
    <name type="scientific">Morus notabilis</name>
    <dbReference type="NCBI Taxonomy" id="981085"/>
    <lineage>
        <taxon>Eukaryota</taxon>
        <taxon>Viridiplantae</taxon>
        <taxon>Streptophyta</taxon>
        <taxon>Embryophyta</taxon>
        <taxon>Tracheophyta</taxon>
        <taxon>Spermatophyta</taxon>
        <taxon>Magnoliopsida</taxon>
        <taxon>eudicotyledons</taxon>
        <taxon>Gunneridae</taxon>
        <taxon>Pentapetalae</taxon>
        <taxon>rosids</taxon>
        <taxon>fabids</taxon>
        <taxon>Rosales</taxon>
        <taxon>Moraceae</taxon>
        <taxon>Moreae</taxon>
        <taxon>Morus</taxon>
    </lineage>
</organism>
<dbReference type="SUPFAM" id="SSF57850">
    <property type="entry name" value="RING/U-box"/>
    <property type="match status" value="3"/>
</dbReference>
<evidence type="ECO:0000256" key="2">
    <source>
        <dbReference type="ARBA" id="ARBA00001947"/>
    </source>
</evidence>
<evidence type="ECO:0000259" key="15">
    <source>
        <dbReference type="PROSITE" id="PS51873"/>
    </source>
</evidence>
<evidence type="ECO:0000256" key="11">
    <source>
        <dbReference type="ARBA" id="ARBA00022786"/>
    </source>
</evidence>
<dbReference type="CDD" id="cd16773">
    <property type="entry name" value="RING-HC_RBR_TRIAD1"/>
    <property type="match status" value="1"/>
</dbReference>
<protein>
    <recommendedName>
        <fullName evidence="6">RBR-type E3 ubiquitin transferase</fullName>
        <ecNumber evidence="6">2.3.2.31</ecNumber>
    </recommendedName>
</protein>
<keyword evidence="8" id="KW-0479">Metal-binding</keyword>
<dbReference type="FunFam" id="3.30.40.10:FF:000019">
    <property type="entry name" value="RBR-type E3 ubiquitin transferase"/>
    <property type="match status" value="1"/>
</dbReference>
<dbReference type="FunFam" id="1.20.120.1750:FF:000013">
    <property type="entry name" value="RBR-type E3 ubiquitin transferase"/>
    <property type="match status" value="1"/>
</dbReference>
<dbReference type="Pfam" id="PF19422">
    <property type="entry name" value="Ariadne"/>
    <property type="match status" value="1"/>
</dbReference>
<dbReference type="Proteomes" id="UP000030645">
    <property type="component" value="Unassembled WGS sequence"/>
</dbReference>
<dbReference type="STRING" id="981085.W9RSZ4"/>
<evidence type="ECO:0000313" key="16">
    <source>
        <dbReference type="EMBL" id="EXC07335.1"/>
    </source>
</evidence>
<dbReference type="InterPro" id="IPR044066">
    <property type="entry name" value="TRIAD_supradom"/>
</dbReference>
<keyword evidence="10 13" id="KW-0863">Zinc-finger</keyword>
<dbReference type="GO" id="GO:0008270">
    <property type="term" value="F:zinc ion binding"/>
    <property type="evidence" value="ECO:0007669"/>
    <property type="project" value="UniProtKB-KW"/>
</dbReference>
<reference evidence="17" key="1">
    <citation type="submission" date="2013-01" db="EMBL/GenBank/DDBJ databases">
        <title>Draft Genome Sequence of a Mulberry Tree, Morus notabilis C.K. Schneid.</title>
        <authorList>
            <person name="He N."/>
            <person name="Zhao S."/>
        </authorList>
    </citation>
    <scope>NUCLEOTIDE SEQUENCE</scope>
</reference>
<dbReference type="PROSITE" id="PS50089">
    <property type="entry name" value="ZF_RING_2"/>
    <property type="match status" value="1"/>
</dbReference>
<dbReference type="GO" id="GO:0016567">
    <property type="term" value="P:protein ubiquitination"/>
    <property type="evidence" value="ECO:0007669"/>
    <property type="project" value="UniProtKB-UniPathway"/>
</dbReference>
<evidence type="ECO:0000256" key="12">
    <source>
        <dbReference type="ARBA" id="ARBA00022833"/>
    </source>
</evidence>
<dbReference type="Pfam" id="PF21235">
    <property type="entry name" value="UBA_ARI1"/>
    <property type="match status" value="1"/>
</dbReference>
<dbReference type="PANTHER" id="PTHR11685">
    <property type="entry name" value="RBR FAMILY RING FINGER AND IBR DOMAIN-CONTAINING"/>
    <property type="match status" value="1"/>
</dbReference>
<dbReference type="Pfam" id="PF22191">
    <property type="entry name" value="IBR_1"/>
    <property type="match status" value="1"/>
</dbReference>
<dbReference type="EMBL" id="KE345585">
    <property type="protein sequence ID" value="EXC07335.1"/>
    <property type="molecule type" value="Genomic_DNA"/>
</dbReference>
<comment type="function">
    <text evidence="3">Might act as an E3 ubiquitin-protein ligase, or as part of E3 complex, which accepts ubiquitin from specific E2 ubiquitin-conjugating enzymes and then transfers it to substrates.</text>
</comment>
<dbReference type="AlphaFoldDB" id="W9RSZ4"/>
<dbReference type="InterPro" id="IPR001841">
    <property type="entry name" value="Znf_RING"/>
</dbReference>
<dbReference type="SMART" id="SM00647">
    <property type="entry name" value="IBR"/>
    <property type="match status" value="2"/>
</dbReference>
<comment type="cofactor">
    <cofactor evidence="2">
        <name>Zn(2+)</name>
        <dbReference type="ChEBI" id="CHEBI:29105"/>
    </cofactor>
</comment>
<keyword evidence="17" id="KW-1185">Reference proteome</keyword>
<dbReference type="InterPro" id="IPR045840">
    <property type="entry name" value="Ariadne"/>
</dbReference>
<keyword evidence="12" id="KW-0862">Zinc</keyword>
<dbReference type="InterPro" id="IPR002867">
    <property type="entry name" value="IBR_dom"/>
</dbReference>
<evidence type="ECO:0000256" key="13">
    <source>
        <dbReference type="PROSITE-ProRule" id="PRU00175"/>
    </source>
</evidence>
<name>W9RSZ4_9ROSA</name>
<proteinExistence type="inferred from homology"/>
<dbReference type="OrthoDB" id="10009520at2759"/>
<evidence type="ECO:0000256" key="8">
    <source>
        <dbReference type="ARBA" id="ARBA00022723"/>
    </source>
</evidence>
<gene>
    <name evidence="16" type="ORF">L484_021243</name>
</gene>